<dbReference type="GO" id="GO:0017056">
    <property type="term" value="F:structural constituent of nuclear pore"/>
    <property type="evidence" value="ECO:0007669"/>
    <property type="project" value="TreeGrafter"/>
</dbReference>
<feature type="domain" description="Nucleoporin Nup120/160 beta-propeller" evidence="5">
    <location>
        <begin position="63"/>
        <end position="528"/>
    </location>
</feature>
<dbReference type="PANTHER" id="PTHR21286:SF0">
    <property type="entry name" value="NUCLEAR PORE COMPLEX PROTEIN NUP160"/>
    <property type="match status" value="1"/>
</dbReference>
<protein>
    <recommendedName>
        <fullName evidence="10">Nuclear pore complex protein Nup160</fullName>
    </recommendedName>
</protein>
<sequence>MASSFTLVGTHITSVIPGARDNTINISSSRKDSSAISENAQPSDVLPEHATEAFVFYDPQIHILLRVLHGRRTVELVSLSIDVPPIRFTFSSSLIPSPAVIFDDPEIHIIACTVSGSVYRLVFPLPYLWSSHYLTEDWRSEYLLKHPVDNLLGPVHVKEAGGVFIALKDGGILNLDAIRRPNDSKFLEWNEIVLRTPVSLSLSSFIPFQSRNQPGSSQTIAFATIPNPSPSLVVFSLQRDRIVRVWETGGCVASVTVAPSPSTALSRAVPILDAEPRRLLQVLPPEDVFTDDGLRLLVFMPSSTGGYFSVLSLSAKNSGGLRSLQLIGTKECSEQSHNRHFRDYMVTNGILWVLWDDEGNPALEYTELDVEEDDQAPWKSVSPAPGIDFPPTYFEDHLFNHRSFAGVFLSTLLRPGLFSKYTLRAALQQYSTVLSSLQGSHTRLLTATYDSLTEHIAAVVGSTVTLALDPQTGEQLWNPYWNALKRDWEGFVARCREIERNARWPLSLGLTSHGEPFVVERERLSAVVVTDRAMQFYETTKALPIAVDVDPGAPDIFSLIQLALSIRSYFNPLQSITIDQAVLDLSREESPLPYLDRAAQFSNRHITNILSVEAISWLEQNLDKITDLEATVGDILNILTGLDAVKLEEDDGDAIGTPQMPWQTGLTTAYITSTIQYRQALTLQIFALLAFIADVRPHTISSEPSVIGQALAAIQCISALQHVSTWPAGDPEAVFASFAEDDVASLMQSMHVSGNSTNNRYGPTYSLLHLLLIPTPSFPLGRTSYISPSVSAHQFLSANGLLRTRAIPTVEMSEVQFLNQILKLGQAEVAREMLVWFPRSPAITYLLGRALLDCGRSDDAATLLERVEHSVGSDRDGREGDSSTLIAVLPSEVDIDSRVSYFRHLVALFETQSLSSDVIRFAKLAIDASDPNETQDLWLKVFKAHLDLALYEDAYIVLVSTPFPELQREFIRLLVATMCDNDEISRLVSLNFIGYQADVESTLAFKARNTDPRQTPQYAHVLHAWYVFRGDFRSAAAAMYQHGRHLAEIQGEPQVDFLETTSAQAMSYLAAINSLSLVDSKNAWIEFALPPSESNQKRRKLSHHIPDKHFANVGLDIDVVSLAEMKQEYVLVMSRLEVYREFPDIHNVSMSAEDVVARFLQAGMIDSALSAARSLKIDMCSIFGSLAAQCMRLAQRTDDDLDPAETPWLLSDQVVSWEGSNLQRAWRYLRIALETHDTLDNDWVYRKVSFQKILDLDRFSRVPAWLVKFFEDNQPEYLIRTHLKYGLIRQALNHALIMARKASLPLVHSTSKQASSTWLPYNLIDQVLLAAAEEQQQVSREVQELSQQLRNEIATRTQRIKKWTEAGQ</sequence>
<evidence type="ECO:0000259" key="6">
    <source>
        <dbReference type="Pfam" id="PF23300"/>
    </source>
</evidence>
<keyword evidence="2" id="KW-0813">Transport</keyword>
<keyword evidence="3" id="KW-0539">Nucleus</keyword>
<dbReference type="GO" id="GO:0005643">
    <property type="term" value="C:nuclear pore"/>
    <property type="evidence" value="ECO:0007669"/>
    <property type="project" value="UniProtKB-ARBA"/>
</dbReference>
<evidence type="ECO:0000313" key="9">
    <source>
        <dbReference type="Proteomes" id="UP000886523"/>
    </source>
</evidence>
<dbReference type="InterPro" id="IPR056548">
    <property type="entry name" value="HEAT_Nup120"/>
</dbReference>
<evidence type="ECO:0000256" key="1">
    <source>
        <dbReference type="ARBA" id="ARBA00004123"/>
    </source>
</evidence>
<evidence type="ECO:0000259" key="7">
    <source>
        <dbReference type="Pfam" id="PF23347"/>
    </source>
</evidence>
<dbReference type="Pfam" id="PF23300">
    <property type="entry name" value="HEAT_Nup120"/>
    <property type="match status" value="1"/>
</dbReference>
<dbReference type="Pfam" id="PF11715">
    <property type="entry name" value="Beta-prop_Nup120_160"/>
    <property type="match status" value="1"/>
</dbReference>
<evidence type="ECO:0000256" key="4">
    <source>
        <dbReference type="SAM" id="Coils"/>
    </source>
</evidence>
<name>A0A9P6B2S0_9AGAM</name>
<dbReference type="OrthoDB" id="67716at2759"/>
<dbReference type="EMBL" id="MU128952">
    <property type="protein sequence ID" value="KAF9515236.1"/>
    <property type="molecule type" value="Genomic_DNA"/>
</dbReference>
<evidence type="ECO:0000259" key="5">
    <source>
        <dbReference type="Pfam" id="PF11715"/>
    </source>
</evidence>
<comment type="caution">
    <text evidence="8">The sequence shown here is derived from an EMBL/GenBank/DDBJ whole genome shotgun (WGS) entry which is preliminary data.</text>
</comment>
<evidence type="ECO:0000313" key="8">
    <source>
        <dbReference type="EMBL" id="KAF9515236.1"/>
    </source>
</evidence>
<feature type="domain" description="Nucleoporin nup120-like HEAT repeat" evidence="6">
    <location>
        <begin position="817"/>
        <end position="980"/>
    </location>
</feature>
<organism evidence="8 9">
    <name type="scientific">Hydnum rufescens UP504</name>
    <dbReference type="NCBI Taxonomy" id="1448309"/>
    <lineage>
        <taxon>Eukaryota</taxon>
        <taxon>Fungi</taxon>
        <taxon>Dikarya</taxon>
        <taxon>Basidiomycota</taxon>
        <taxon>Agaricomycotina</taxon>
        <taxon>Agaricomycetes</taxon>
        <taxon>Cantharellales</taxon>
        <taxon>Hydnaceae</taxon>
        <taxon>Hydnum</taxon>
    </lineage>
</organism>
<dbReference type="Proteomes" id="UP000886523">
    <property type="component" value="Unassembled WGS sequence"/>
</dbReference>
<dbReference type="Pfam" id="PF23347">
    <property type="entry name" value="TPR_Nup160_C"/>
    <property type="match status" value="1"/>
</dbReference>
<dbReference type="InterPro" id="IPR021717">
    <property type="entry name" value="Nucleoporin_Nup160"/>
</dbReference>
<keyword evidence="4" id="KW-0175">Coiled coil</keyword>
<feature type="domain" description="NUP160 C-terminal TPR" evidence="7">
    <location>
        <begin position="1122"/>
        <end position="1364"/>
    </location>
</feature>
<proteinExistence type="predicted"/>
<comment type="subcellular location">
    <subcellularLocation>
        <location evidence="1">Nucleus</location>
    </subcellularLocation>
</comment>
<evidence type="ECO:0000256" key="3">
    <source>
        <dbReference type="ARBA" id="ARBA00023242"/>
    </source>
</evidence>
<accession>A0A9P6B2S0</accession>
<keyword evidence="9" id="KW-1185">Reference proteome</keyword>
<reference evidence="8" key="1">
    <citation type="journal article" date="2020" name="Nat. Commun.">
        <title>Large-scale genome sequencing of mycorrhizal fungi provides insights into the early evolution of symbiotic traits.</title>
        <authorList>
            <person name="Miyauchi S."/>
            <person name="Kiss E."/>
            <person name="Kuo A."/>
            <person name="Drula E."/>
            <person name="Kohler A."/>
            <person name="Sanchez-Garcia M."/>
            <person name="Morin E."/>
            <person name="Andreopoulos B."/>
            <person name="Barry K.W."/>
            <person name="Bonito G."/>
            <person name="Buee M."/>
            <person name="Carver A."/>
            <person name="Chen C."/>
            <person name="Cichocki N."/>
            <person name="Clum A."/>
            <person name="Culley D."/>
            <person name="Crous P.W."/>
            <person name="Fauchery L."/>
            <person name="Girlanda M."/>
            <person name="Hayes R.D."/>
            <person name="Keri Z."/>
            <person name="LaButti K."/>
            <person name="Lipzen A."/>
            <person name="Lombard V."/>
            <person name="Magnuson J."/>
            <person name="Maillard F."/>
            <person name="Murat C."/>
            <person name="Nolan M."/>
            <person name="Ohm R.A."/>
            <person name="Pangilinan J."/>
            <person name="Pereira M.F."/>
            <person name="Perotto S."/>
            <person name="Peter M."/>
            <person name="Pfister S."/>
            <person name="Riley R."/>
            <person name="Sitrit Y."/>
            <person name="Stielow J.B."/>
            <person name="Szollosi G."/>
            <person name="Zifcakova L."/>
            <person name="Stursova M."/>
            <person name="Spatafora J.W."/>
            <person name="Tedersoo L."/>
            <person name="Vaario L.M."/>
            <person name="Yamada A."/>
            <person name="Yan M."/>
            <person name="Wang P."/>
            <person name="Xu J."/>
            <person name="Bruns T."/>
            <person name="Baldrian P."/>
            <person name="Vilgalys R."/>
            <person name="Dunand C."/>
            <person name="Henrissat B."/>
            <person name="Grigoriev I.V."/>
            <person name="Hibbett D."/>
            <person name="Nagy L.G."/>
            <person name="Martin F.M."/>
        </authorList>
    </citation>
    <scope>NUCLEOTIDE SEQUENCE</scope>
    <source>
        <strain evidence="8">UP504</strain>
    </source>
</reference>
<dbReference type="InterPro" id="IPR059141">
    <property type="entry name" value="Beta-prop_Nup120_160"/>
</dbReference>
<evidence type="ECO:0008006" key="10">
    <source>
        <dbReference type="Google" id="ProtNLM"/>
    </source>
</evidence>
<feature type="coiled-coil region" evidence="4">
    <location>
        <begin position="1328"/>
        <end position="1355"/>
    </location>
</feature>
<dbReference type="PANTHER" id="PTHR21286">
    <property type="entry name" value="NUCLEAR PORE COMPLEX PROTEIN NUP160"/>
    <property type="match status" value="1"/>
</dbReference>
<evidence type="ECO:0000256" key="2">
    <source>
        <dbReference type="ARBA" id="ARBA00022448"/>
    </source>
</evidence>
<dbReference type="InterPro" id="IPR056536">
    <property type="entry name" value="TPR_NUP160_C"/>
</dbReference>
<gene>
    <name evidence="8" type="ORF">BS47DRAFT_1328276</name>
</gene>